<dbReference type="InterPro" id="IPR039418">
    <property type="entry name" value="LexA-like"/>
</dbReference>
<dbReference type="InterPro" id="IPR006199">
    <property type="entry name" value="LexA_DNA-bd_dom"/>
</dbReference>
<dbReference type="GO" id="GO:0004252">
    <property type="term" value="F:serine-type endopeptidase activity"/>
    <property type="evidence" value="ECO:0007669"/>
    <property type="project" value="InterPro"/>
</dbReference>
<evidence type="ECO:0000256" key="10">
    <source>
        <dbReference type="ARBA" id="ARBA00023204"/>
    </source>
</evidence>
<evidence type="ECO:0000259" key="12">
    <source>
        <dbReference type="Pfam" id="PF00717"/>
    </source>
</evidence>
<dbReference type="GO" id="GO:0006281">
    <property type="term" value="P:DNA repair"/>
    <property type="evidence" value="ECO:0007669"/>
    <property type="project" value="UniProtKB-KW"/>
</dbReference>
<keyword evidence="4" id="KW-0227">DNA damage</keyword>
<keyword evidence="3" id="KW-0235">DNA replication</keyword>
<dbReference type="PANTHER" id="PTHR33516:SF2">
    <property type="entry name" value="LEXA REPRESSOR-RELATED"/>
    <property type="match status" value="1"/>
</dbReference>
<comment type="caution">
    <text evidence="14">The sequence shown here is derived from an EMBL/GenBank/DDBJ whole genome shotgun (WGS) entry which is preliminary data.</text>
</comment>
<dbReference type="CDD" id="cd06529">
    <property type="entry name" value="S24_LexA-like"/>
    <property type="match status" value="1"/>
</dbReference>
<dbReference type="GO" id="GO:0006508">
    <property type="term" value="P:proteolysis"/>
    <property type="evidence" value="ECO:0007669"/>
    <property type="project" value="InterPro"/>
</dbReference>
<dbReference type="InterPro" id="IPR006197">
    <property type="entry name" value="Peptidase_S24_LexA"/>
</dbReference>
<feature type="domain" description="LexA repressor DNA-binding" evidence="13">
    <location>
        <begin position="9"/>
        <end position="63"/>
    </location>
</feature>
<dbReference type="NCBIfam" id="TIGR00498">
    <property type="entry name" value="lexA"/>
    <property type="match status" value="1"/>
</dbReference>
<dbReference type="GO" id="GO:0003677">
    <property type="term" value="F:DNA binding"/>
    <property type="evidence" value="ECO:0007669"/>
    <property type="project" value="UniProtKB-KW"/>
</dbReference>
<evidence type="ECO:0000259" key="13">
    <source>
        <dbReference type="Pfam" id="PF01726"/>
    </source>
</evidence>
<evidence type="ECO:0008006" key="15">
    <source>
        <dbReference type="Google" id="ProtNLM"/>
    </source>
</evidence>
<gene>
    <name evidence="14" type="ORF">LCGC14_0283990</name>
</gene>
<dbReference type="InterPro" id="IPR036390">
    <property type="entry name" value="WH_DNA-bd_sf"/>
</dbReference>
<evidence type="ECO:0000256" key="11">
    <source>
        <dbReference type="ARBA" id="ARBA00023236"/>
    </source>
</evidence>
<dbReference type="GO" id="GO:0006260">
    <property type="term" value="P:DNA replication"/>
    <property type="evidence" value="ECO:0007669"/>
    <property type="project" value="UniProtKB-KW"/>
</dbReference>
<dbReference type="GO" id="GO:0045892">
    <property type="term" value="P:negative regulation of DNA-templated transcription"/>
    <property type="evidence" value="ECO:0007669"/>
    <property type="project" value="InterPro"/>
</dbReference>
<evidence type="ECO:0000256" key="5">
    <source>
        <dbReference type="ARBA" id="ARBA00022801"/>
    </source>
</evidence>
<evidence type="ECO:0000256" key="3">
    <source>
        <dbReference type="ARBA" id="ARBA00022705"/>
    </source>
</evidence>
<evidence type="ECO:0000256" key="1">
    <source>
        <dbReference type="ARBA" id="ARBA00007484"/>
    </source>
</evidence>
<sequence length="207" mass="22977">MPRKSTSPTLTPRQMEVLRLIHHYRQRHGYSPTMQEIGDQLGLTKVTVFEHVGALERKGLVLRGAKHTARSLRVCPDFTFPEDDQPGLPLVGRIAAGAPIEAIEDRQSLDVEGLFESSGQTFALEVVGESMIDEQIRSGDYVICRKASTARNGQTVVALIDGGEATLKKFYKEGNRVRLQPANEAFKPTYPQHIDIQGIVVGVVRRM</sequence>
<accession>A0A0F9U006</accession>
<comment type="similarity">
    <text evidence="1">Belongs to the peptidase S24 family.</text>
</comment>
<evidence type="ECO:0000256" key="2">
    <source>
        <dbReference type="ARBA" id="ARBA00022491"/>
    </source>
</evidence>
<keyword evidence="5" id="KW-0378">Hydrolase</keyword>
<dbReference type="Pfam" id="PF00717">
    <property type="entry name" value="Peptidase_S24"/>
    <property type="match status" value="1"/>
</dbReference>
<protein>
    <recommendedName>
        <fullName evidence="15">LexA repressor</fullName>
    </recommendedName>
</protein>
<dbReference type="Gene3D" id="1.10.10.10">
    <property type="entry name" value="Winged helix-like DNA-binding domain superfamily/Winged helix DNA-binding domain"/>
    <property type="match status" value="1"/>
</dbReference>
<dbReference type="InterPro" id="IPR015927">
    <property type="entry name" value="Peptidase_S24_S26A/B/C"/>
</dbReference>
<keyword evidence="6" id="KW-0068">Autocatalytic cleavage</keyword>
<keyword evidence="8" id="KW-0238">DNA-binding</keyword>
<dbReference type="PRINTS" id="PR00726">
    <property type="entry name" value="LEXASERPTASE"/>
</dbReference>
<dbReference type="InterPro" id="IPR036388">
    <property type="entry name" value="WH-like_DNA-bd_sf"/>
</dbReference>
<proteinExistence type="inferred from homology"/>
<keyword evidence="7" id="KW-0805">Transcription regulation</keyword>
<evidence type="ECO:0000256" key="8">
    <source>
        <dbReference type="ARBA" id="ARBA00023125"/>
    </source>
</evidence>
<reference evidence="14" key="1">
    <citation type="journal article" date="2015" name="Nature">
        <title>Complex archaea that bridge the gap between prokaryotes and eukaryotes.</title>
        <authorList>
            <person name="Spang A."/>
            <person name="Saw J.H."/>
            <person name="Jorgensen S.L."/>
            <person name="Zaremba-Niedzwiedzka K."/>
            <person name="Martijn J."/>
            <person name="Lind A.E."/>
            <person name="van Eijk R."/>
            <person name="Schleper C."/>
            <person name="Guy L."/>
            <person name="Ettema T.J."/>
        </authorList>
    </citation>
    <scope>NUCLEOTIDE SEQUENCE</scope>
</reference>
<feature type="domain" description="Peptidase S24/S26A/S26B/S26C" evidence="12">
    <location>
        <begin position="89"/>
        <end position="201"/>
    </location>
</feature>
<dbReference type="EMBL" id="LAZR01000165">
    <property type="protein sequence ID" value="KKN84874.1"/>
    <property type="molecule type" value="Genomic_DNA"/>
</dbReference>
<dbReference type="InterPro" id="IPR050077">
    <property type="entry name" value="LexA_repressor"/>
</dbReference>
<organism evidence="14">
    <name type="scientific">marine sediment metagenome</name>
    <dbReference type="NCBI Taxonomy" id="412755"/>
    <lineage>
        <taxon>unclassified sequences</taxon>
        <taxon>metagenomes</taxon>
        <taxon>ecological metagenomes</taxon>
    </lineage>
</organism>
<keyword evidence="2" id="KW-0678">Repressor</keyword>
<dbReference type="PANTHER" id="PTHR33516">
    <property type="entry name" value="LEXA REPRESSOR"/>
    <property type="match status" value="1"/>
</dbReference>
<dbReference type="SUPFAM" id="SSF46785">
    <property type="entry name" value="Winged helix' DNA-binding domain"/>
    <property type="match status" value="1"/>
</dbReference>
<dbReference type="InterPro" id="IPR036286">
    <property type="entry name" value="LexA/Signal_pep-like_sf"/>
</dbReference>
<evidence type="ECO:0000256" key="6">
    <source>
        <dbReference type="ARBA" id="ARBA00022813"/>
    </source>
</evidence>
<dbReference type="Pfam" id="PF01726">
    <property type="entry name" value="LexA_DNA_bind"/>
    <property type="match status" value="1"/>
</dbReference>
<evidence type="ECO:0000256" key="7">
    <source>
        <dbReference type="ARBA" id="ARBA00023015"/>
    </source>
</evidence>
<dbReference type="SUPFAM" id="SSF51306">
    <property type="entry name" value="LexA/Signal peptidase"/>
    <property type="match status" value="1"/>
</dbReference>
<dbReference type="HAMAP" id="MF_00015">
    <property type="entry name" value="LexA"/>
    <property type="match status" value="1"/>
</dbReference>
<dbReference type="GO" id="GO:0009432">
    <property type="term" value="P:SOS response"/>
    <property type="evidence" value="ECO:0007669"/>
    <property type="project" value="UniProtKB-KW"/>
</dbReference>
<keyword evidence="10" id="KW-0234">DNA repair</keyword>
<keyword evidence="9" id="KW-0804">Transcription</keyword>
<evidence type="ECO:0000256" key="4">
    <source>
        <dbReference type="ARBA" id="ARBA00022763"/>
    </source>
</evidence>
<evidence type="ECO:0000313" key="14">
    <source>
        <dbReference type="EMBL" id="KKN84874.1"/>
    </source>
</evidence>
<evidence type="ECO:0000256" key="9">
    <source>
        <dbReference type="ARBA" id="ARBA00023163"/>
    </source>
</evidence>
<dbReference type="InterPro" id="IPR006200">
    <property type="entry name" value="LexA"/>
</dbReference>
<dbReference type="FunFam" id="2.10.109.10:FF:000001">
    <property type="entry name" value="LexA repressor"/>
    <property type="match status" value="1"/>
</dbReference>
<dbReference type="Gene3D" id="2.10.109.10">
    <property type="entry name" value="Umud Fragment, subunit A"/>
    <property type="match status" value="1"/>
</dbReference>
<dbReference type="AlphaFoldDB" id="A0A0F9U006"/>
<keyword evidence="11" id="KW-0742">SOS response</keyword>
<name>A0A0F9U006_9ZZZZ</name>